<feature type="coiled-coil region" evidence="1">
    <location>
        <begin position="1573"/>
        <end position="1607"/>
    </location>
</feature>
<accession>A0ABR4N4L1</accession>
<feature type="compositionally biased region" description="Low complexity" evidence="2">
    <location>
        <begin position="1743"/>
        <end position="1760"/>
    </location>
</feature>
<feature type="coiled-coil region" evidence="1">
    <location>
        <begin position="1220"/>
        <end position="1530"/>
    </location>
</feature>
<evidence type="ECO:0000313" key="4">
    <source>
        <dbReference type="Proteomes" id="UP001527925"/>
    </source>
</evidence>
<evidence type="ECO:0000313" key="3">
    <source>
        <dbReference type="EMBL" id="KAL2914462.1"/>
    </source>
</evidence>
<evidence type="ECO:0000256" key="1">
    <source>
        <dbReference type="SAM" id="Coils"/>
    </source>
</evidence>
<dbReference type="PANTHER" id="PTHR43941:SF1">
    <property type="entry name" value="STRUCTURAL MAINTENANCE OF CHROMOSOMES PROTEIN 2"/>
    <property type="match status" value="1"/>
</dbReference>
<reference evidence="3 4" key="1">
    <citation type="submission" date="2023-09" db="EMBL/GenBank/DDBJ databases">
        <title>Pangenome analysis of Batrachochytrium dendrobatidis and related Chytrids.</title>
        <authorList>
            <person name="Yacoub M.N."/>
            <person name="Stajich J.E."/>
            <person name="James T.Y."/>
        </authorList>
    </citation>
    <scope>NUCLEOTIDE SEQUENCE [LARGE SCALE GENOMIC DNA]</scope>
    <source>
        <strain evidence="3 4">JEL0888</strain>
    </source>
</reference>
<proteinExistence type="predicted"/>
<feature type="coiled-coil region" evidence="1">
    <location>
        <begin position="95"/>
        <end position="199"/>
    </location>
</feature>
<evidence type="ECO:0000256" key="2">
    <source>
        <dbReference type="SAM" id="MobiDB-lite"/>
    </source>
</evidence>
<feature type="compositionally biased region" description="Basic and acidic residues" evidence="2">
    <location>
        <begin position="394"/>
        <end position="413"/>
    </location>
</feature>
<sequence>MSTFPSSKRSAFAPAAEETPAPNAYAPESGLVNNDKNKHFGFIEKSKRFRPPAKDYSPMTFDGNPTQDQEPRPESRSPSPPPPPSKHTKTEMDEIKRLRSRVERYNELIERTGHQHSRDLTLLHERIVKLEAQLQLAIQEKQKAETTCLLREKTILELTERQASLASSLEKSEKSVQVLQERANRYTQLKRKIEDKERTDLRVRTHYERIYEGDIKLAVEENARLKSELETSLTDKAAAETAATALKAEQRSLRKTITDLTTDLNAHKEKYETAHARWSSERAELEARSAALAEKLDAQKREFAESIRTLSDRANFAEEEQRKEMRSHEQQRAAFIDRITQLEADLEITERSVREKHQEMERMASSMRKMHDSFKAQLEQVSLDAERRFAEAAAHHEAELREARDEHEQRVSRLESTLQESFTKLKEERQRYDSSVHSLKGRLQRAENEHKELLRKHEADIDSRKKLLEAKDAEIEQIRQFVQAKQEESDHAHETVEDLSQRLQQLMGDAEQQRHDAEARLREMRAQLAESTRKIERLQGDLADRERLAKQEISRANTSLANAVKEASRFQQQLVEKTREMDNQQSLFSQHQTTLNRRVEEAEREARLLSNNYAELLRQYDEVKEASGRQIEELQSSLQAQTDIVAHKEIEFGKQAQNLEKRISDLSRQLEMTTTQSQLTIADLRQRLGDSETARQSLEPKAKELEAQRDQLERLRAEEAADAMRKIRELSNQHQLDTKAIAELEQDLREANQEKDSSVQALREAQSRFEQELAHAQDDLTSARAESRREAEARRKAEAEKQKLSKELQSLKKSSSASSTQLAELKEQLELQEEQIRDLNEQIANINEECTTSMNVCDQLESDKATLSKELAKTKADSQVACSKLTAENQRLSLELAGLQSKYNEERLAAQQQAECAEAEAQSAREDFDRLSEDLLDSKKDLERAEDARQQLVAQVNKLREQVATLEESLLARERDTSDAAKSLERQLKERDATIQSHKQEFTELTAKLVQAQADLQSVNYRHAAAQDELQKAMSQIEVSREEKDALIASLEGMREHLDRAVRERDELQGKLEDSRRTYRTVIDEKNALEATLSAAQREITQHTSDLTRLHHKINRLEEEAKYTESTTATQVSQLAELRRLFDAERGTRSQKERAAKDLTDKLAEAEAKVRKLEGESTQAQQVFEKHMKELVDEYHAETAKRQAELDGMRRDLDTARRDLDMRTRDVQRVRDERQELEKMFAGLKDHVTKLAGSLETAERDLSLATRRCTVAENDLAEYRRSADSQIHSLKADVDSLRGNLQRSRSESERLEQDVATAERARRSLEAQVAELQQELSSRQIELAAERTEAEAAKTRLEADIKDVEAQLREARHEIRSLQQDKQHVDGAARREIEELRAKIDQLTKLNASQKEMFEAVSGERSRLERDMLMAKAETESEMTKLRATAAQIEKRLKQESEHFEQAMKDSSEKVALKSATIRQLERELTTVKDEVNRTHLRHTNETCRLELEIKTLRKELHESHVQCDDLQAKISELSSRATVSEESMHAVEAEAAARRDLEARMSESEAMWDEERRRLVTKVDNLLTRLRQMEERCGDLEVMVEEADTTKREMQASFDESLKMLELRGKLNQSEAKKIAELNAELFGHANSKQKIRHLSQLKEENLQLKSQNKTLNRERESLRQQLAEMKRELSSLRPLEGSKRMSAARRHALGATQIQQIQQMRMMPTLPGSYAATPAPKLPDARMPAGADDDAAPQAGDRSVLATLDEKENRRTGGVTFTISP</sequence>
<feature type="region of interest" description="Disordered" evidence="2">
    <location>
        <begin position="771"/>
        <end position="819"/>
    </location>
</feature>
<dbReference type="Gene3D" id="1.10.287.1490">
    <property type="match status" value="3"/>
</dbReference>
<feature type="region of interest" description="Disordered" evidence="2">
    <location>
        <begin position="1734"/>
        <end position="1783"/>
    </location>
</feature>
<feature type="coiled-coil region" evidence="1">
    <location>
        <begin position="1656"/>
        <end position="1690"/>
    </location>
</feature>
<dbReference type="PANTHER" id="PTHR43941">
    <property type="entry name" value="STRUCTURAL MAINTENANCE OF CHROMOSOMES PROTEIN 2"/>
    <property type="match status" value="1"/>
</dbReference>
<keyword evidence="1" id="KW-0175">Coiled coil</keyword>
<dbReference type="EMBL" id="JADGIZ020000033">
    <property type="protein sequence ID" value="KAL2914462.1"/>
    <property type="molecule type" value="Genomic_DNA"/>
</dbReference>
<dbReference type="Proteomes" id="UP001527925">
    <property type="component" value="Unassembled WGS sequence"/>
</dbReference>
<organism evidence="3 4">
    <name type="scientific">Polyrhizophydium stewartii</name>
    <dbReference type="NCBI Taxonomy" id="2732419"/>
    <lineage>
        <taxon>Eukaryota</taxon>
        <taxon>Fungi</taxon>
        <taxon>Fungi incertae sedis</taxon>
        <taxon>Chytridiomycota</taxon>
        <taxon>Chytridiomycota incertae sedis</taxon>
        <taxon>Chytridiomycetes</taxon>
        <taxon>Rhizophydiales</taxon>
        <taxon>Rhizophydiales incertae sedis</taxon>
        <taxon>Polyrhizophydium</taxon>
    </lineage>
</organism>
<name>A0ABR4N4L1_9FUNG</name>
<feature type="compositionally biased region" description="Low complexity" evidence="2">
    <location>
        <begin position="11"/>
        <end position="28"/>
    </location>
</feature>
<feature type="compositionally biased region" description="Basic and acidic residues" evidence="2">
    <location>
        <begin position="785"/>
        <end position="810"/>
    </location>
</feature>
<feature type="coiled-coil region" evidence="1">
    <location>
        <begin position="268"/>
        <end position="359"/>
    </location>
</feature>
<comment type="caution">
    <text evidence="3">The sequence shown here is derived from an EMBL/GenBank/DDBJ whole genome shotgun (WGS) entry which is preliminary data.</text>
</comment>
<feature type="region of interest" description="Disordered" evidence="2">
    <location>
        <begin position="394"/>
        <end position="415"/>
    </location>
</feature>
<feature type="region of interest" description="Disordered" evidence="2">
    <location>
        <begin position="1"/>
        <end position="93"/>
    </location>
</feature>
<feature type="compositionally biased region" description="Basic and acidic residues" evidence="2">
    <location>
        <begin position="35"/>
        <end position="46"/>
    </location>
</feature>
<gene>
    <name evidence="3" type="ORF">HK105_206029</name>
</gene>
<keyword evidence="4" id="KW-1185">Reference proteome</keyword>
<protein>
    <submittedName>
        <fullName evidence="3">Uncharacterized protein</fullName>
    </submittedName>
</protein>